<comment type="caution">
    <text evidence="1">The sequence shown here is derived from an EMBL/GenBank/DDBJ whole genome shotgun (WGS) entry which is preliminary data.</text>
</comment>
<accession>A0ABD0UW17</accession>
<evidence type="ECO:0000313" key="2">
    <source>
        <dbReference type="Proteomes" id="UP001552299"/>
    </source>
</evidence>
<reference evidence="1 2" key="1">
    <citation type="journal article" date="2024" name="Plant Biotechnol. J.">
        <title>Dendrobium thyrsiflorum genome and its molecular insights into genes involved in important horticultural traits.</title>
        <authorList>
            <person name="Chen B."/>
            <person name="Wang J.Y."/>
            <person name="Zheng P.J."/>
            <person name="Li K.L."/>
            <person name="Liang Y.M."/>
            <person name="Chen X.F."/>
            <person name="Zhang C."/>
            <person name="Zhao X."/>
            <person name="He X."/>
            <person name="Zhang G.Q."/>
            <person name="Liu Z.J."/>
            <person name="Xu Q."/>
        </authorList>
    </citation>
    <scope>NUCLEOTIDE SEQUENCE [LARGE SCALE GENOMIC DNA]</scope>
    <source>
        <strain evidence="1">GZMU011</strain>
    </source>
</reference>
<name>A0ABD0UW17_DENTH</name>
<sequence>MRLTRVLTLHGCSYASPPVPQEVLRVIWVPNASPPFRLTIVGSSSNNSLLFFFLSPPSSVTMHVRYPMYTKAACDSAIKQSWLLLFLICTQFLHTHGPTGRRQEMFSSSAKNFLPVIIFCRRITFFARSLCLDDSSDSEAKDRVCDIRLGSIPGLQNAISPFIETLAASELGTTPSPASQHLQPTRAISRSIRDQALHLYATLPSTPSSRRTPCFSRVHHVSTDVEPLATCQPDSRRRAPATPALPTRALPSTLVQYAAQSALCEPRVAFTEVHPHALRTGPALCALVSSSAHASGCSSGSHHASPGLTHRCPSFCEIVHLRPILASPLMSDQCSTSERLPSLFLGQEPSSFLKIDLTKALILLVKTRGRKWGKSSRSRVLSPFNRAWGWAACVRASPPFDLALREKGGDGGGLRLHQSNESRAMITMCVSILSYLLLNLRFLHALHLAEQRGSWTAAFAYASHDTKEKRK</sequence>
<organism evidence="1 2">
    <name type="scientific">Dendrobium thyrsiflorum</name>
    <name type="common">Pinecone-like raceme dendrobium</name>
    <name type="synonym">Orchid</name>
    <dbReference type="NCBI Taxonomy" id="117978"/>
    <lineage>
        <taxon>Eukaryota</taxon>
        <taxon>Viridiplantae</taxon>
        <taxon>Streptophyta</taxon>
        <taxon>Embryophyta</taxon>
        <taxon>Tracheophyta</taxon>
        <taxon>Spermatophyta</taxon>
        <taxon>Magnoliopsida</taxon>
        <taxon>Liliopsida</taxon>
        <taxon>Asparagales</taxon>
        <taxon>Orchidaceae</taxon>
        <taxon>Epidendroideae</taxon>
        <taxon>Malaxideae</taxon>
        <taxon>Dendrobiinae</taxon>
        <taxon>Dendrobium</taxon>
    </lineage>
</organism>
<gene>
    <name evidence="1" type="ORF">M5K25_014850</name>
</gene>
<keyword evidence="2" id="KW-1185">Reference proteome</keyword>
<protein>
    <submittedName>
        <fullName evidence="1">Uncharacterized protein</fullName>
    </submittedName>
</protein>
<dbReference type="EMBL" id="JANQDX010000012">
    <property type="protein sequence ID" value="KAL0914501.1"/>
    <property type="molecule type" value="Genomic_DNA"/>
</dbReference>
<evidence type="ECO:0000313" key="1">
    <source>
        <dbReference type="EMBL" id="KAL0914501.1"/>
    </source>
</evidence>
<dbReference type="AlphaFoldDB" id="A0ABD0UW17"/>
<dbReference type="Proteomes" id="UP001552299">
    <property type="component" value="Unassembled WGS sequence"/>
</dbReference>
<proteinExistence type="predicted"/>